<name>A0A4R2G868_9BACT</name>
<dbReference type="AlphaFoldDB" id="A0A4R2G868"/>
<organism evidence="2 3">
    <name type="scientific">Natronoflexus pectinivorans</name>
    <dbReference type="NCBI Taxonomy" id="682526"/>
    <lineage>
        <taxon>Bacteria</taxon>
        <taxon>Pseudomonadati</taxon>
        <taxon>Bacteroidota</taxon>
        <taxon>Bacteroidia</taxon>
        <taxon>Marinilabiliales</taxon>
        <taxon>Marinilabiliaceae</taxon>
        <taxon>Natronoflexus</taxon>
    </lineage>
</organism>
<feature type="signal peptide" evidence="1">
    <location>
        <begin position="1"/>
        <end position="25"/>
    </location>
</feature>
<keyword evidence="3" id="KW-1185">Reference proteome</keyword>
<dbReference type="EMBL" id="SLWK01000019">
    <property type="protein sequence ID" value="TCO04015.1"/>
    <property type="molecule type" value="Genomic_DNA"/>
</dbReference>
<sequence length="165" mass="18515">MKRANILSGVITMVMFFASVNFATAETLKLQGETPSILGDYTIVEVEPEQVGNATMRKFELTYENGAAPVTILVNERRRCTDYIVRSNVMEVQYTCKRTGFGAERINSQYAMLPEQTNMLFLSSEALSYQARLSNGELPLERALGLIACYYPELFVNVNNLYAAN</sequence>
<comment type="caution">
    <text evidence="2">The sequence shown here is derived from an EMBL/GenBank/DDBJ whole genome shotgun (WGS) entry which is preliminary data.</text>
</comment>
<proteinExistence type="predicted"/>
<gene>
    <name evidence="2" type="ORF">EV194_1195</name>
</gene>
<evidence type="ECO:0000313" key="2">
    <source>
        <dbReference type="EMBL" id="TCO04015.1"/>
    </source>
</evidence>
<keyword evidence="1" id="KW-0732">Signal</keyword>
<reference evidence="2 3" key="1">
    <citation type="submission" date="2019-03" db="EMBL/GenBank/DDBJ databases">
        <title>Genomic Encyclopedia of Type Strains, Phase IV (KMG-IV): sequencing the most valuable type-strain genomes for metagenomic binning, comparative biology and taxonomic classification.</title>
        <authorList>
            <person name="Goeker M."/>
        </authorList>
    </citation>
    <scope>NUCLEOTIDE SEQUENCE [LARGE SCALE GENOMIC DNA]</scope>
    <source>
        <strain evidence="2 3">DSM 24179</strain>
    </source>
</reference>
<evidence type="ECO:0000256" key="1">
    <source>
        <dbReference type="SAM" id="SignalP"/>
    </source>
</evidence>
<accession>A0A4R2G868</accession>
<dbReference type="RefSeq" id="WP_132435343.1">
    <property type="nucleotide sequence ID" value="NZ_SLWK01000019.1"/>
</dbReference>
<evidence type="ECO:0000313" key="3">
    <source>
        <dbReference type="Proteomes" id="UP000295221"/>
    </source>
</evidence>
<feature type="chain" id="PRO_5020189527" evidence="1">
    <location>
        <begin position="26"/>
        <end position="165"/>
    </location>
</feature>
<protein>
    <submittedName>
        <fullName evidence="2">Uncharacterized protein</fullName>
    </submittedName>
</protein>
<dbReference type="OrthoDB" id="1120849at2"/>
<dbReference type="Proteomes" id="UP000295221">
    <property type="component" value="Unassembled WGS sequence"/>
</dbReference>